<dbReference type="AlphaFoldDB" id="A0A494X6F9"/>
<organism evidence="1 2">
    <name type="scientific">Trinickia fusca</name>
    <dbReference type="NCBI Taxonomy" id="2419777"/>
    <lineage>
        <taxon>Bacteria</taxon>
        <taxon>Pseudomonadati</taxon>
        <taxon>Pseudomonadota</taxon>
        <taxon>Betaproteobacteria</taxon>
        <taxon>Burkholderiales</taxon>
        <taxon>Burkholderiaceae</taxon>
        <taxon>Trinickia</taxon>
    </lineage>
</organism>
<dbReference type="EMBL" id="RBZV01000008">
    <property type="protein sequence ID" value="RKP46000.1"/>
    <property type="molecule type" value="Genomic_DNA"/>
</dbReference>
<dbReference type="Proteomes" id="UP000280434">
    <property type="component" value="Unassembled WGS sequence"/>
</dbReference>
<sequence>MKVIDVKKQYIAPMSLWLGVRKRFLDTELFIEPVWVGSGDTCRPVVFVARVLAESYAYLRNKYHGPTLTTLGKSSHCTTSTC</sequence>
<accession>A0A494X6F9</accession>
<comment type="caution">
    <text evidence="1">The sequence shown here is derived from an EMBL/GenBank/DDBJ whole genome shotgun (WGS) entry which is preliminary data.</text>
</comment>
<reference evidence="1 2" key="1">
    <citation type="submission" date="2018-10" db="EMBL/GenBank/DDBJ databases">
        <title>Paraburkholderia sp. 7MK8-2, isolated from soil.</title>
        <authorList>
            <person name="Gao Z.-H."/>
            <person name="Qiu L.-H."/>
        </authorList>
    </citation>
    <scope>NUCLEOTIDE SEQUENCE [LARGE SCALE GENOMIC DNA]</scope>
    <source>
        <strain evidence="1 2">7MK8-2</strain>
    </source>
</reference>
<proteinExistence type="predicted"/>
<evidence type="ECO:0000313" key="2">
    <source>
        <dbReference type="Proteomes" id="UP000280434"/>
    </source>
</evidence>
<keyword evidence="2" id="KW-1185">Reference proteome</keyword>
<gene>
    <name evidence="1" type="ORF">D7S89_18670</name>
</gene>
<name>A0A494X6F9_9BURK</name>
<evidence type="ECO:0000313" key="1">
    <source>
        <dbReference type="EMBL" id="RKP46000.1"/>
    </source>
</evidence>
<protein>
    <submittedName>
        <fullName evidence="1">Uncharacterized protein</fullName>
    </submittedName>
</protein>